<protein>
    <submittedName>
        <fullName evidence="1">Uncharacterized protein</fullName>
    </submittedName>
</protein>
<keyword evidence="2" id="KW-1185">Reference proteome</keyword>
<dbReference type="Proteomes" id="UP000294746">
    <property type="component" value="Unassembled WGS sequence"/>
</dbReference>
<evidence type="ECO:0000313" key="2">
    <source>
        <dbReference type="Proteomes" id="UP000294746"/>
    </source>
</evidence>
<reference evidence="1 2" key="1">
    <citation type="submission" date="2019-03" db="EMBL/GenBank/DDBJ databases">
        <title>Genomic Encyclopedia of Type Strains, Phase IV (KMG-IV): sequencing the most valuable type-strain genomes for metagenomic binning, comparative biology and taxonomic classification.</title>
        <authorList>
            <person name="Goeker M."/>
        </authorList>
    </citation>
    <scope>NUCLEOTIDE SEQUENCE [LARGE SCALE GENOMIC DNA]</scope>
    <source>
        <strain evidence="1 2">DSM 46831</strain>
    </source>
</reference>
<dbReference type="EMBL" id="SLXV01000011">
    <property type="protein sequence ID" value="TCP69228.1"/>
    <property type="molecule type" value="Genomic_DNA"/>
</dbReference>
<evidence type="ECO:0000313" key="1">
    <source>
        <dbReference type="EMBL" id="TCP69228.1"/>
    </source>
</evidence>
<comment type="caution">
    <text evidence="1">The sequence shown here is derived from an EMBL/GenBank/DDBJ whole genome shotgun (WGS) entry which is preliminary data.</text>
</comment>
<sequence>MKAVVNIIGFDLDGKSKEALEKVSKAGGGAFQAVDSDKDFDKAFDHYIESLKKENGQWFNREITKLKNNYNSDSSLIDDLHKQVVLKVKKEHARLLNAFGYLSVTKKIDSKKWVELAQKADSRWSDLGEHMDSQFSSGGDNVTGQWNDLVRELDSQFYKNKRKLTNSFLNGYPPVRLPENNVYRSMDLQKWFILPARFTQSPPETLEKLKKSIKLAKRNQIVIHNSAR</sequence>
<organism evidence="1 2">
    <name type="scientific">Baia soyae</name>
    <dbReference type="NCBI Taxonomy" id="1544746"/>
    <lineage>
        <taxon>Bacteria</taxon>
        <taxon>Bacillati</taxon>
        <taxon>Bacillota</taxon>
        <taxon>Bacilli</taxon>
        <taxon>Bacillales</taxon>
        <taxon>Thermoactinomycetaceae</taxon>
        <taxon>Baia</taxon>
    </lineage>
</organism>
<proteinExistence type="predicted"/>
<name>A0A4R2RZV9_9BACL</name>
<accession>A0A4R2RZV9</accession>
<dbReference type="AlphaFoldDB" id="A0A4R2RZV9"/>
<gene>
    <name evidence="1" type="ORF">EDD57_11125</name>
</gene>